<protein>
    <recommendedName>
        <fullName evidence="16">Cytochrome P450</fullName>
    </recommendedName>
</protein>
<evidence type="ECO:0000256" key="10">
    <source>
        <dbReference type="ARBA" id="ARBA00023136"/>
    </source>
</evidence>
<gene>
    <name evidence="14" type="ORF">HU200_003469</name>
</gene>
<reference evidence="14" key="1">
    <citation type="submission" date="2020-07" db="EMBL/GenBank/DDBJ databases">
        <title>Genome sequence and genetic diversity analysis of an under-domesticated orphan crop, white fonio (Digitaria exilis).</title>
        <authorList>
            <person name="Bennetzen J.L."/>
            <person name="Chen S."/>
            <person name="Ma X."/>
            <person name="Wang X."/>
            <person name="Yssel A.E.J."/>
            <person name="Chaluvadi S.R."/>
            <person name="Johnson M."/>
            <person name="Gangashetty P."/>
            <person name="Hamidou F."/>
            <person name="Sanogo M.D."/>
            <person name="Zwaenepoel A."/>
            <person name="Wallace J."/>
            <person name="Van De Peer Y."/>
            <person name="Van Deynze A."/>
        </authorList>
    </citation>
    <scope>NUCLEOTIDE SEQUENCE</scope>
    <source>
        <tissue evidence="14">Leaves</tissue>
    </source>
</reference>
<dbReference type="Proteomes" id="UP000636709">
    <property type="component" value="Unassembled WGS sequence"/>
</dbReference>
<evidence type="ECO:0000256" key="13">
    <source>
        <dbReference type="SAM" id="Phobius"/>
    </source>
</evidence>
<keyword evidence="7" id="KW-0560">Oxidoreductase</keyword>
<keyword evidence="5 11" id="KW-0479">Metal-binding</keyword>
<dbReference type="Gene3D" id="1.10.630.10">
    <property type="entry name" value="Cytochrome P450"/>
    <property type="match status" value="2"/>
</dbReference>
<dbReference type="PANTHER" id="PTHR47947:SF62">
    <property type="entry name" value="CYTOCHROME P450, FAMILY 81, SUBFAMILY D, POLYPEPTIDE 5"/>
    <property type="match status" value="1"/>
</dbReference>
<feature type="region of interest" description="Disordered" evidence="12">
    <location>
        <begin position="1"/>
        <end position="25"/>
    </location>
</feature>
<evidence type="ECO:0000256" key="11">
    <source>
        <dbReference type="PIRSR" id="PIRSR602401-1"/>
    </source>
</evidence>
<dbReference type="FunFam" id="1.10.630.10:FF:000081">
    <property type="entry name" value="Cytochrome P450 CYP81N5"/>
    <property type="match status" value="2"/>
</dbReference>
<dbReference type="GO" id="GO:0016020">
    <property type="term" value="C:membrane"/>
    <property type="evidence" value="ECO:0007669"/>
    <property type="project" value="UniProtKB-SubCell"/>
</dbReference>
<feature type="transmembrane region" description="Helical" evidence="13">
    <location>
        <begin position="114"/>
        <end position="133"/>
    </location>
</feature>
<dbReference type="InterPro" id="IPR017972">
    <property type="entry name" value="Cyt_P450_CS"/>
</dbReference>
<name>A0A835FUC4_9POAL</name>
<evidence type="ECO:0000256" key="9">
    <source>
        <dbReference type="ARBA" id="ARBA00023033"/>
    </source>
</evidence>
<dbReference type="PANTHER" id="PTHR47947">
    <property type="entry name" value="CYTOCHROME P450 82C3-RELATED"/>
    <property type="match status" value="1"/>
</dbReference>
<dbReference type="GO" id="GO:0004497">
    <property type="term" value="F:monooxygenase activity"/>
    <property type="evidence" value="ECO:0007669"/>
    <property type="project" value="UniProtKB-KW"/>
</dbReference>
<comment type="subcellular location">
    <subcellularLocation>
        <location evidence="1">Membrane</location>
        <topology evidence="1">Single-pass membrane protein</topology>
    </subcellularLocation>
</comment>
<dbReference type="GO" id="GO:0020037">
    <property type="term" value="F:heme binding"/>
    <property type="evidence" value="ECO:0007669"/>
    <property type="project" value="InterPro"/>
</dbReference>
<organism evidence="14 15">
    <name type="scientific">Digitaria exilis</name>
    <dbReference type="NCBI Taxonomy" id="1010633"/>
    <lineage>
        <taxon>Eukaryota</taxon>
        <taxon>Viridiplantae</taxon>
        <taxon>Streptophyta</taxon>
        <taxon>Embryophyta</taxon>
        <taxon>Tracheophyta</taxon>
        <taxon>Spermatophyta</taxon>
        <taxon>Magnoliopsida</taxon>
        <taxon>Liliopsida</taxon>
        <taxon>Poales</taxon>
        <taxon>Poaceae</taxon>
        <taxon>PACMAD clade</taxon>
        <taxon>Panicoideae</taxon>
        <taxon>Panicodae</taxon>
        <taxon>Paniceae</taxon>
        <taxon>Anthephorinae</taxon>
        <taxon>Digitaria</taxon>
    </lineage>
</organism>
<evidence type="ECO:0000256" key="2">
    <source>
        <dbReference type="ARBA" id="ARBA00010617"/>
    </source>
</evidence>
<dbReference type="Pfam" id="PF00067">
    <property type="entry name" value="p450"/>
    <property type="match status" value="2"/>
</dbReference>
<feature type="compositionally biased region" description="Basic and acidic residues" evidence="12">
    <location>
        <begin position="653"/>
        <end position="685"/>
    </location>
</feature>
<keyword evidence="3 11" id="KW-0349">Heme</keyword>
<evidence type="ECO:0000256" key="3">
    <source>
        <dbReference type="ARBA" id="ARBA00022617"/>
    </source>
</evidence>
<dbReference type="PRINTS" id="PR00463">
    <property type="entry name" value="EP450I"/>
</dbReference>
<accession>A0A835FUC4</accession>
<dbReference type="SUPFAM" id="SSF48264">
    <property type="entry name" value="Cytochrome P450"/>
    <property type="match status" value="2"/>
</dbReference>
<dbReference type="InterPro" id="IPR001128">
    <property type="entry name" value="Cyt_P450"/>
</dbReference>
<dbReference type="GO" id="GO:0016705">
    <property type="term" value="F:oxidoreductase activity, acting on paired donors, with incorporation or reduction of molecular oxygen"/>
    <property type="evidence" value="ECO:0007669"/>
    <property type="project" value="InterPro"/>
</dbReference>
<sequence>MDQPSTSRRRKKMARQSPISHQRSAAAAAQSVRVQTLPPNGIVVNLSLLLMLISRTQVSESLSSLLSPRALSCSPSSVPLFPHLTLQLQPSDGKPPSLMTSSLPAMDTAAIGDVLLLLIAIAVPLLIAATIWLRRVDGAPPSPPSRPLIGHLHLLRKPPLHRSLAAVAIAAGEGGAAAPLLSLRLGTRRALLVTSHAAAEECFMAAHDAALAGRPRLLAGELLGYGYTMVVWVPHGDHWRTLRRFLAGEVFSPSRLASRAAHRRAEVANLVAGLLLLDADDAVAKTKKTTLRPRLFELVLNVMLRAVTGERARRDDVSTFQEIVEETFAASGAPTVGDFFPALRWADRLRGVHAALRRLHARRDAFVGSLVDDHRRRRDNAGHGRDTDTTEKTSIIDELLSLQETDPDYYTDTVIKGIVLILLTAGTDTSALTTEWAMALLLTHPEAMNKLRTEIDANVGNTRLVEESDITNLPYLQSVVKETLRLRPTAAVIPAHEAMEDCTVGGYHVRRGTMVLVNAWAIHRDPKVWDAPEEFMPERFRNAGTVTAATAAPPMLPFGLGRRRCPGEGLAMRLVGFTLAALVQCFEWGVGEEGAVAMDEGVGLTMPMATPLSAVFRPREFANLPPFHPAEGAAINRRAAPSPSPSQPEGEEEKSAERCRAGNQRRGREEERRKKKRRGEERGGEGRGGVGRGRVGWCSARSVREAALKIQEEQFQARECQLKREADEQKNRYKEPAQSSTTDGRNKKGKFLRFIQPHPQIAGRQGLPPFHLAVADYITAVPLIPASRSPAMVMAAAVDSALLLLAAAIALLIAAAAVSSTCRRRRGHAGNAAPSPPSHPLLGHLHLLRKPLHRSLAALAAAHGGGCPAPLLSLRLGTRRALLVSAHAAAEECFTAQDAALAGKPRLLAGNLLGYGYTTVSWSPHGDHWRALRRFFAVELFSPSRLAARTADRRAEVAALVGALLRRSPAGAVDDAAVTLRPRLFELVLNVMLRALTGAPGHGGDVRRFQEIVEESFKVTGTPSVGDFYPALRWVDRLRGVDAALIRLQARRDAFVAGLVQERRRRRQAGGRGAECAIDELLSLQEIDPGFYTETVIKGIVLILLSAGTDTSALTIEWAMAMLLTHPEAMRKVRAELDANVGRSRLVEESDITNLPYLQCVVKETLRLCPVGPVIPAHEAMEDCTVGGYHVRRGTMILVNAWLIHRDPKLWEAPEEFRPERFLDAGMVTTAVTTPMLPFGLGRRHCPGEGLAMRLCFDWDVGEGGAIDMSEGGGLSMPMAKPLAAVCQPREFVKGMLSAQLELANEPSRADLLARYQYVNEPSYNEPSHNKPS</sequence>
<keyword evidence="10 13" id="KW-0472">Membrane</keyword>
<evidence type="ECO:0000256" key="1">
    <source>
        <dbReference type="ARBA" id="ARBA00004167"/>
    </source>
</evidence>
<evidence type="ECO:0000256" key="8">
    <source>
        <dbReference type="ARBA" id="ARBA00023004"/>
    </source>
</evidence>
<evidence type="ECO:0000256" key="7">
    <source>
        <dbReference type="ARBA" id="ARBA00023002"/>
    </source>
</evidence>
<comment type="cofactor">
    <cofactor evidence="11">
        <name>heme</name>
        <dbReference type="ChEBI" id="CHEBI:30413"/>
    </cofactor>
</comment>
<feature type="region of interest" description="Disordered" evidence="12">
    <location>
        <begin position="637"/>
        <end position="695"/>
    </location>
</feature>
<evidence type="ECO:0000256" key="4">
    <source>
        <dbReference type="ARBA" id="ARBA00022692"/>
    </source>
</evidence>
<evidence type="ECO:0000256" key="12">
    <source>
        <dbReference type="SAM" id="MobiDB-lite"/>
    </source>
</evidence>
<dbReference type="InterPro" id="IPR002401">
    <property type="entry name" value="Cyt_P450_E_grp-I"/>
</dbReference>
<feature type="region of interest" description="Disordered" evidence="12">
    <location>
        <begin position="726"/>
        <end position="747"/>
    </location>
</feature>
<feature type="compositionally biased region" description="Basic and acidic residues" evidence="12">
    <location>
        <begin position="726"/>
        <end position="735"/>
    </location>
</feature>
<dbReference type="GO" id="GO:0005506">
    <property type="term" value="F:iron ion binding"/>
    <property type="evidence" value="ECO:0007669"/>
    <property type="project" value="InterPro"/>
</dbReference>
<evidence type="ECO:0000313" key="15">
    <source>
        <dbReference type="Proteomes" id="UP000636709"/>
    </source>
</evidence>
<dbReference type="PRINTS" id="PR00385">
    <property type="entry name" value="P450"/>
</dbReference>
<dbReference type="InterPro" id="IPR036396">
    <property type="entry name" value="Cyt_P450_sf"/>
</dbReference>
<keyword evidence="15" id="KW-1185">Reference proteome</keyword>
<dbReference type="InterPro" id="IPR050651">
    <property type="entry name" value="Plant_Cytochrome_P450_Monoox"/>
</dbReference>
<keyword evidence="4 13" id="KW-0812">Transmembrane</keyword>
<dbReference type="PROSITE" id="PS00086">
    <property type="entry name" value="CYTOCHROME_P450"/>
    <property type="match status" value="2"/>
</dbReference>
<comment type="similarity">
    <text evidence="2">Belongs to the cytochrome P450 family.</text>
</comment>
<evidence type="ECO:0000313" key="14">
    <source>
        <dbReference type="EMBL" id="KAF8776734.1"/>
    </source>
</evidence>
<evidence type="ECO:0000256" key="6">
    <source>
        <dbReference type="ARBA" id="ARBA00022989"/>
    </source>
</evidence>
<proteinExistence type="inferred from homology"/>
<keyword evidence="6 13" id="KW-1133">Transmembrane helix</keyword>
<evidence type="ECO:0000256" key="5">
    <source>
        <dbReference type="ARBA" id="ARBA00022723"/>
    </source>
</evidence>
<dbReference type="EMBL" id="JACEFO010000191">
    <property type="protein sequence ID" value="KAF8776734.1"/>
    <property type="molecule type" value="Genomic_DNA"/>
</dbReference>
<evidence type="ECO:0008006" key="16">
    <source>
        <dbReference type="Google" id="ProtNLM"/>
    </source>
</evidence>
<keyword evidence="8 11" id="KW-0408">Iron</keyword>
<feature type="binding site" description="axial binding residue" evidence="11">
    <location>
        <position position="565"/>
    </location>
    <ligand>
        <name>heme</name>
        <dbReference type="ChEBI" id="CHEBI:30413"/>
    </ligand>
    <ligandPart>
        <name>Fe</name>
        <dbReference type="ChEBI" id="CHEBI:18248"/>
    </ligandPart>
</feature>
<comment type="caution">
    <text evidence="14">The sequence shown here is derived from an EMBL/GenBank/DDBJ whole genome shotgun (WGS) entry which is preliminary data.</text>
</comment>
<dbReference type="OrthoDB" id="666026at2759"/>
<keyword evidence="9" id="KW-0503">Monooxygenase</keyword>